<keyword evidence="2" id="KW-1185">Reference proteome</keyword>
<gene>
    <name evidence="1" type="ORF">BDM02DRAFT_3126776</name>
</gene>
<proteinExistence type="predicted"/>
<evidence type="ECO:0000313" key="1">
    <source>
        <dbReference type="EMBL" id="KAF9651957.1"/>
    </source>
</evidence>
<dbReference type="EMBL" id="MU117972">
    <property type="protein sequence ID" value="KAF9651957.1"/>
    <property type="molecule type" value="Genomic_DNA"/>
</dbReference>
<accession>A0ACB6ZQS8</accession>
<reference evidence="1" key="1">
    <citation type="submission" date="2019-10" db="EMBL/GenBank/DDBJ databases">
        <authorList>
            <consortium name="DOE Joint Genome Institute"/>
            <person name="Kuo A."/>
            <person name="Miyauchi S."/>
            <person name="Kiss E."/>
            <person name="Drula E."/>
            <person name="Kohler A."/>
            <person name="Sanchez-Garcia M."/>
            <person name="Andreopoulos B."/>
            <person name="Barry K.W."/>
            <person name="Bonito G."/>
            <person name="Buee M."/>
            <person name="Carver A."/>
            <person name="Chen C."/>
            <person name="Cichocki N."/>
            <person name="Clum A."/>
            <person name="Culley D."/>
            <person name="Crous P.W."/>
            <person name="Fauchery L."/>
            <person name="Girlanda M."/>
            <person name="Hayes R."/>
            <person name="Keri Z."/>
            <person name="Labutti K."/>
            <person name="Lipzen A."/>
            <person name="Lombard V."/>
            <person name="Magnuson J."/>
            <person name="Maillard F."/>
            <person name="Morin E."/>
            <person name="Murat C."/>
            <person name="Nolan M."/>
            <person name="Ohm R."/>
            <person name="Pangilinan J."/>
            <person name="Pereira M."/>
            <person name="Perotto S."/>
            <person name="Peter M."/>
            <person name="Riley R."/>
            <person name="Sitrit Y."/>
            <person name="Stielow B."/>
            <person name="Szollosi G."/>
            <person name="Zifcakova L."/>
            <person name="Stursova M."/>
            <person name="Spatafora J.W."/>
            <person name="Tedersoo L."/>
            <person name="Vaario L.-M."/>
            <person name="Yamada A."/>
            <person name="Yan M."/>
            <person name="Wang P."/>
            <person name="Xu J."/>
            <person name="Bruns T."/>
            <person name="Baldrian P."/>
            <person name="Vilgalys R."/>
            <person name="Henrissat B."/>
            <person name="Grigoriev I.V."/>
            <person name="Hibbett D."/>
            <person name="Nagy L.G."/>
            <person name="Martin F.M."/>
        </authorList>
    </citation>
    <scope>NUCLEOTIDE SEQUENCE</scope>
    <source>
        <strain evidence="1">P2</strain>
    </source>
</reference>
<reference evidence="1" key="2">
    <citation type="journal article" date="2020" name="Nat. Commun.">
        <title>Large-scale genome sequencing of mycorrhizal fungi provides insights into the early evolution of symbiotic traits.</title>
        <authorList>
            <person name="Miyauchi S."/>
            <person name="Kiss E."/>
            <person name="Kuo A."/>
            <person name="Drula E."/>
            <person name="Kohler A."/>
            <person name="Sanchez-Garcia M."/>
            <person name="Morin E."/>
            <person name="Andreopoulos B."/>
            <person name="Barry K.W."/>
            <person name="Bonito G."/>
            <person name="Buee M."/>
            <person name="Carver A."/>
            <person name="Chen C."/>
            <person name="Cichocki N."/>
            <person name="Clum A."/>
            <person name="Culley D."/>
            <person name="Crous P.W."/>
            <person name="Fauchery L."/>
            <person name="Girlanda M."/>
            <person name="Hayes R.D."/>
            <person name="Keri Z."/>
            <person name="LaButti K."/>
            <person name="Lipzen A."/>
            <person name="Lombard V."/>
            <person name="Magnuson J."/>
            <person name="Maillard F."/>
            <person name="Murat C."/>
            <person name="Nolan M."/>
            <person name="Ohm R.A."/>
            <person name="Pangilinan J."/>
            <person name="Pereira M.F."/>
            <person name="Perotto S."/>
            <person name="Peter M."/>
            <person name="Pfister S."/>
            <person name="Riley R."/>
            <person name="Sitrit Y."/>
            <person name="Stielow J.B."/>
            <person name="Szollosi G."/>
            <person name="Zifcakova L."/>
            <person name="Stursova M."/>
            <person name="Spatafora J.W."/>
            <person name="Tedersoo L."/>
            <person name="Vaario L.M."/>
            <person name="Yamada A."/>
            <person name="Yan M."/>
            <person name="Wang P."/>
            <person name="Xu J."/>
            <person name="Bruns T."/>
            <person name="Baldrian P."/>
            <person name="Vilgalys R."/>
            <person name="Dunand C."/>
            <person name="Henrissat B."/>
            <person name="Grigoriev I.V."/>
            <person name="Hibbett D."/>
            <person name="Nagy L.G."/>
            <person name="Martin F.M."/>
        </authorList>
    </citation>
    <scope>NUCLEOTIDE SEQUENCE</scope>
    <source>
        <strain evidence="1">P2</strain>
    </source>
</reference>
<protein>
    <submittedName>
        <fullName evidence="1">SLY1 protein</fullName>
    </submittedName>
</protein>
<name>A0ACB6ZQS8_THEGA</name>
<evidence type="ECO:0000313" key="2">
    <source>
        <dbReference type="Proteomes" id="UP000886501"/>
    </source>
</evidence>
<comment type="caution">
    <text evidence="1">The sequence shown here is derived from an EMBL/GenBank/DDBJ whole genome shotgun (WGS) entry which is preliminary data.</text>
</comment>
<dbReference type="Proteomes" id="UP000886501">
    <property type="component" value="Unassembled WGS sequence"/>
</dbReference>
<organism evidence="1 2">
    <name type="scientific">Thelephora ganbajun</name>
    <name type="common">Ganba fungus</name>
    <dbReference type="NCBI Taxonomy" id="370292"/>
    <lineage>
        <taxon>Eukaryota</taxon>
        <taxon>Fungi</taxon>
        <taxon>Dikarya</taxon>
        <taxon>Basidiomycota</taxon>
        <taxon>Agaricomycotina</taxon>
        <taxon>Agaricomycetes</taxon>
        <taxon>Thelephorales</taxon>
        <taxon>Thelephoraceae</taxon>
        <taxon>Thelephora</taxon>
    </lineage>
</organism>
<sequence>MTNSGLKQSSQTLQQAQTNALLTLLKLNESMDLSTKDSSSSTGKTPALNVPAPSGPTVWKVLVLDQFTKDVIATVLRVQDLRDVGVTLHVQLHSNRPPLPDVPAVYFVAPTLQNVRRIAQDLEKNLYESFHLNFVEPLSRALLEELAAAVAKDGTGELITQILDQYLSFICPSPQLFSLVPPPPPPGPANAPPQPGPSTTPTSYHILNSPQTTEQEIEAEIERIANGLFSVVVTSGLVPFIRCPKGNAAEMVARKLEQKIRDALITSSRSHAPSTLFAHDSTGLSNLQRPLLLILDRNVDLVPMISHGWTYQALVSDCLDMKLNRVVITQPQKRSYDLDSKDFFWAKNASEPFPHVAEDIDSELNKYKQDAAEITRSTGVSDVNDISQIDLTTNAAHLKTAITALPELTVRKATLDTHMNIATALLEEIKKRGLDELFSTEEAVSKHTVQAILETLRHPKGDATPTPEDKLRLVLVFYLSIPDTAITKEDITELENELKKAGADVAAFEYVRRTREISKMTLSIGGTATPVMGSGTGQTGGELFKGLGVFGNRVRILFLLANKEGGLVPNPLFFQFADRLKEGGLENFISGVKNFLPANKLFLVTRLTEALMESASASNQSLQETDEYLFLDPRTNRNIGAPGAHGAGTGGTGRARRMAYSEGTVFVVGGAGYVEYGNLEEWAKKTGKRVTYGGTEIVDPGGFVNVLEGLGKVKT</sequence>